<dbReference type="InterPro" id="IPR000182">
    <property type="entry name" value="GNAT_dom"/>
</dbReference>
<keyword evidence="2" id="KW-0012">Acyltransferase</keyword>
<proteinExistence type="predicted"/>
<dbReference type="SUPFAM" id="SSF55729">
    <property type="entry name" value="Acyl-CoA N-acyltransferases (Nat)"/>
    <property type="match status" value="1"/>
</dbReference>
<dbReference type="InterPro" id="IPR016181">
    <property type="entry name" value="Acyl_CoA_acyltransferase"/>
</dbReference>
<dbReference type="RefSeq" id="WP_256790444.1">
    <property type="nucleotide sequence ID" value="NZ_JANIID010000008.1"/>
</dbReference>
<dbReference type="Gene3D" id="3.40.630.30">
    <property type="match status" value="1"/>
</dbReference>
<name>A0A9X2LIB2_9ACTN</name>
<keyword evidence="3" id="KW-1185">Reference proteome</keyword>
<keyword evidence="2" id="KW-0808">Transferase</keyword>
<sequence length="172" mass="18369">MASTGSAQANELERGTAHVRRAIPTDAAGLARLRRLLYDYDASALTTVWDGEAEAAFTYHLACDADFVAFVVDLGQGQLASSAVGTLARRLPGPNPGGQYYGYIGSVATDPMWRQRGYGRAVVTAVMGWLSDQGRASVRLDASPSGSKLYEQLGFEQISAPVLQWQPQASEG</sequence>
<gene>
    <name evidence="2" type="ORF">NQU55_11665</name>
</gene>
<dbReference type="PROSITE" id="PS51186">
    <property type="entry name" value="GNAT"/>
    <property type="match status" value="1"/>
</dbReference>
<evidence type="ECO:0000259" key="1">
    <source>
        <dbReference type="PROSITE" id="PS51186"/>
    </source>
</evidence>
<accession>A0A9X2LIB2</accession>
<dbReference type="CDD" id="cd04301">
    <property type="entry name" value="NAT_SF"/>
    <property type="match status" value="1"/>
</dbReference>
<evidence type="ECO:0000313" key="3">
    <source>
        <dbReference type="Proteomes" id="UP001142374"/>
    </source>
</evidence>
<reference evidence="2" key="1">
    <citation type="submission" date="2022-06" db="EMBL/GenBank/DDBJ databases">
        <title>WGS of actinobacteria.</title>
        <authorList>
            <person name="Thawai C."/>
        </authorList>
    </citation>
    <scope>NUCLEOTIDE SEQUENCE</scope>
    <source>
        <strain evidence="2">AA8</strain>
    </source>
</reference>
<protein>
    <submittedName>
        <fullName evidence="2">GNAT family N-acetyltransferase</fullName>
        <ecNumber evidence="2">2.3.1.-</ecNumber>
    </submittedName>
</protein>
<comment type="caution">
    <text evidence="2">The sequence shown here is derived from an EMBL/GenBank/DDBJ whole genome shotgun (WGS) entry which is preliminary data.</text>
</comment>
<dbReference type="Proteomes" id="UP001142374">
    <property type="component" value="Unassembled WGS sequence"/>
</dbReference>
<dbReference type="EC" id="2.3.1.-" evidence="2"/>
<feature type="domain" description="N-acetyltransferase" evidence="1">
    <location>
        <begin position="17"/>
        <end position="172"/>
    </location>
</feature>
<evidence type="ECO:0000313" key="2">
    <source>
        <dbReference type="EMBL" id="MCQ8770435.1"/>
    </source>
</evidence>
<dbReference type="GO" id="GO:0016747">
    <property type="term" value="F:acyltransferase activity, transferring groups other than amino-acyl groups"/>
    <property type="evidence" value="ECO:0007669"/>
    <property type="project" value="InterPro"/>
</dbReference>
<dbReference type="Pfam" id="PF00583">
    <property type="entry name" value="Acetyltransf_1"/>
    <property type="match status" value="1"/>
</dbReference>
<organism evidence="2 3">
    <name type="scientific">Streptomyces telluris</name>
    <dbReference type="NCBI Taxonomy" id="2720021"/>
    <lineage>
        <taxon>Bacteria</taxon>
        <taxon>Bacillati</taxon>
        <taxon>Actinomycetota</taxon>
        <taxon>Actinomycetes</taxon>
        <taxon>Kitasatosporales</taxon>
        <taxon>Streptomycetaceae</taxon>
        <taxon>Streptomyces</taxon>
    </lineage>
</organism>
<dbReference type="EMBL" id="JANIID010000008">
    <property type="protein sequence ID" value="MCQ8770435.1"/>
    <property type="molecule type" value="Genomic_DNA"/>
</dbReference>
<dbReference type="AlphaFoldDB" id="A0A9X2LIB2"/>